<gene>
    <name evidence="1" type="ORF">PIB30_093436</name>
</gene>
<name>A0ABU6YSQ6_9FABA</name>
<keyword evidence="2" id="KW-1185">Reference proteome</keyword>
<dbReference type="EMBL" id="JASCZI010243648">
    <property type="protein sequence ID" value="MED6213445.1"/>
    <property type="molecule type" value="Genomic_DNA"/>
</dbReference>
<sequence length="95" mass="10533">MKAFVNDFIIDTIHMNFPLHWQIQINLNTKGGMDGITGATRAEFEDPPKEMDVGFALDPPELAMTSSNFAYSSVVLNSGNFSISGILPPSWRRSQ</sequence>
<protein>
    <submittedName>
        <fullName evidence="1">Uncharacterized protein</fullName>
    </submittedName>
</protein>
<reference evidence="1 2" key="1">
    <citation type="journal article" date="2023" name="Plants (Basel)">
        <title>Bridging the Gap: Combining Genomics and Transcriptomics Approaches to Understand Stylosanthes scabra, an Orphan Legume from the Brazilian Caatinga.</title>
        <authorList>
            <person name="Ferreira-Neto J.R.C."/>
            <person name="da Silva M.D."/>
            <person name="Binneck E."/>
            <person name="de Melo N.F."/>
            <person name="da Silva R.H."/>
            <person name="de Melo A.L.T.M."/>
            <person name="Pandolfi V."/>
            <person name="Bustamante F.O."/>
            <person name="Brasileiro-Vidal A.C."/>
            <person name="Benko-Iseppon A.M."/>
        </authorList>
    </citation>
    <scope>NUCLEOTIDE SEQUENCE [LARGE SCALE GENOMIC DNA]</scope>
    <source>
        <tissue evidence="1">Leaves</tissue>
    </source>
</reference>
<organism evidence="1 2">
    <name type="scientific">Stylosanthes scabra</name>
    <dbReference type="NCBI Taxonomy" id="79078"/>
    <lineage>
        <taxon>Eukaryota</taxon>
        <taxon>Viridiplantae</taxon>
        <taxon>Streptophyta</taxon>
        <taxon>Embryophyta</taxon>
        <taxon>Tracheophyta</taxon>
        <taxon>Spermatophyta</taxon>
        <taxon>Magnoliopsida</taxon>
        <taxon>eudicotyledons</taxon>
        <taxon>Gunneridae</taxon>
        <taxon>Pentapetalae</taxon>
        <taxon>rosids</taxon>
        <taxon>fabids</taxon>
        <taxon>Fabales</taxon>
        <taxon>Fabaceae</taxon>
        <taxon>Papilionoideae</taxon>
        <taxon>50 kb inversion clade</taxon>
        <taxon>dalbergioids sensu lato</taxon>
        <taxon>Dalbergieae</taxon>
        <taxon>Pterocarpus clade</taxon>
        <taxon>Stylosanthes</taxon>
    </lineage>
</organism>
<proteinExistence type="predicted"/>
<dbReference type="Proteomes" id="UP001341840">
    <property type="component" value="Unassembled WGS sequence"/>
</dbReference>
<evidence type="ECO:0000313" key="1">
    <source>
        <dbReference type="EMBL" id="MED6213445.1"/>
    </source>
</evidence>
<evidence type="ECO:0000313" key="2">
    <source>
        <dbReference type="Proteomes" id="UP001341840"/>
    </source>
</evidence>
<accession>A0ABU6YSQ6</accession>
<comment type="caution">
    <text evidence="1">The sequence shown here is derived from an EMBL/GenBank/DDBJ whole genome shotgun (WGS) entry which is preliminary data.</text>
</comment>